<dbReference type="Pfam" id="PF01636">
    <property type="entry name" value="APH"/>
    <property type="match status" value="1"/>
</dbReference>
<dbReference type="RefSeq" id="WP_222991418.1">
    <property type="nucleotide sequence ID" value="NZ_JAINVV010000008.1"/>
</dbReference>
<dbReference type="InterPro" id="IPR002575">
    <property type="entry name" value="Aminoglycoside_PTrfase"/>
</dbReference>
<accession>A0ABS7PSM8</accession>
<dbReference type="SUPFAM" id="SSF56112">
    <property type="entry name" value="Protein kinase-like (PK-like)"/>
    <property type="match status" value="1"/>
</dbReference>
<dbReference type="PANTHER" id="PTHR47829">
    <property type="entry name" value="HYDROLASE, PUTATIVE (AFU_ORTHOLOGUE AFUA_1G12880)-RELATED"/>
    <property type="match status" value="1"/>
</dbReference>
<dbReference type="Gene3D" id="3.90.1200.10">
    <property type="match status" value="1"/>
</dbReference>
<evidence type="ECO:0000313" key="3">
    <source>
        <dbReference type="Proteomes" id="UP000706039"/>
    </source>
</evidence>
<keyword evidence="3" id="KW-1185">Reference proteome</keyword>
<dbReference type="EMBL" id="JAINVV010000008">
    <property type="protein sequence ID" value="MBY8824349.1"/>
    <property type="molecule type" value="Genomic_DNA"/>
</dbReference>
<dbReference type="Proteomes" id="UP000706039">
    <property type="component" value="Unassembled WGS sequence"/>
</dbReference>
<dbReference type="Gene3D" id="3.30.200.20">
    <property type="entry name" value="Phosphorylase Kinase, domain 1"/>
    <property type="match status" value="1"/>
</dbReference>
<sequence length="355" mass="39470">MDSQELNSGTTAVRDAHRFDEVRLDEWMRANVEGYAGPLTVTQFKGGQSNPTYKLSTPGRDYVMRRKPPGKLAAGAHAIEREVKVIRAVGATGFPAAHIHGLCTENSVIGTWFYVMECVQGRIIWDTAFPDVPREERPAYFDAMNVAIAQLHSLDPAAVGLADFGKAGNYFDRQISRWSRQYQADHGEAGREPMLERLIDWLPRNIPAGDETRIVHGDFRCDNMVFHPTEPKIVAVLDWELSTLGHPLADFCYHLMMFRMPPMVIAGLVGTDLTAANIPSEAEYVAAYCRRTGRDDIPPADLRFYIAFNMFRLAAIIHGIKARAVRGTASSAHAAEMVKSLEPLAALAWQQTEAV</sequence>
<feature type="domain" description="Aminoglycoside phosphotransferase" evidence="1">
    <location>
        <begin position="40"/>
        <end position="262"/>
    </location>
</feature>
<organism evidence="2 3">
    <name type="scientific">Sphingomonas colocasiae</name>
    <dbReference type="NCBI Taxonomy" id="1848973"/>
    <lineage>
        <taxon>Bacteria</taxon>
        <taxon>Pseudomonadati</taxon>
        <taxon>Pseudomonadota</taxon>
        <taxon>Alphaproteobacteria</taxon>
        <taxon>Sphingomonadales</taxon>
        <taxon>Sphingomonadaceae</taxon>
        <taxon>Sphingomonas</taxon>
    </lineage>
</organism>
<dbReference type="InterPro" id="IPR052898">
    <property type="entry name" value="ACAD10-like"/>
</dbReference>
<dbReference type="CDD" id="cd05154">
    <property type="entry name" value="ACAD10_11_N-like"/>
    <property type="match status" value="1"/>
</dbReference>
<gene>
    <name evidence="2" type="ORF">K7G82_18740</name>
</gene>
<comment type="caution">
    <text evidence="2">The sequence shown here is derived from an EMBL/GenBank/DDBJ whole genome shotgun (WGS) entry which is preliminary data.</text>
</comment>
<reference evidence="2 3" key="1">
    <citation type="submission" date="2021-08" db="EMBL/GenBank/DDBJ databases">
        <authorList>
            <person name="Tuo L."/>
        </authorList>
    </citation>
    <scope>NUCLEOTIDE SEQUENCE [LARGE SCALE GENOMIC DNA]</scope>
    <source>
        <strain evidence="2 3">JCM 31229</strain>
    </source>
</reference>
<dbReference type="InterPro" id="IPR041726">
    <property type="entry name" value="ACAD10_11_N"/>
</dbReference>
<proteinExistence type="predicted"/>
<protein>
    <submittedName>
        <fullName evidence="2">Phosphotransferase</fullName>
    </submittedName>
</protein>
<evidence type="ECO:0000259" key="1">
    <source>
        <dbReference type="Pfam" id="PF01636"/>
    </source>
</evidence>
<name>A0ABS7PSM8_9SPHN</name>
<dbReference type="InterPro" id="IPR011009">
    <property type="entry name" value="Kinase-like_dom_sf"/>
</dbReference>
<dbReference type="PANTHER" id="PTHR47829:SF1">
    <property type="entry name" value="HAD FAMILY PHOSPHATASE"/>
    <property type="match status" value="1"/>
</dbReference>
<evidence type="ECO:0000313" key="2">
    <source>
        <dbReference type="EMBL" id="MBY8824349.1"/>
    </source>
</evidence>